<evidence type="ECO:0000256" key="4">
    <source>
        <dbReference type="ARBA" id="ARBA00022692"/>
    </source>
</evidence>
<comment type="caution">
    <text evidence="11">The sequence shown here is derived from an EMBL/GenBank/DDBJ whole genome shotgun (WGS) entry which is preliminary data.</text>
</comment>
<keyword evidence="4" id="KW-0812">Transmembrane</keyword>
<dbReference type="Proteomes" id="UP000436088">
    <property type="component" value="Unassembled WGS sequence"/>
</dbReference>
<evidence type="ECO:0000256" key="10">
    <source>
        <dbReference type="ARBA" id="ARBA00024938"/>
    </source>
</evidence>
<proteinExistence type="inferred from homology"/>
<keyword evidence="12" id="KW-1185">Reference proteome</keyword>
<dbReference type="PANTHER" id="PTHR13448:SF0">
    <property type="entry name" value="TRANSMEMBRANE PROTEIN 214"/>
    <property type="match status" value="1"/>
</dbReference>
<keyword evidence="8" id="KW-0472">Membrane</keyword>
<comment type="function">
    <text evidence="10">Critical mediator, in cooperation with CASP4, of endoplasmic reticulum-stress induced apoptosis. Required or the activation of CASP4 following endoplasmic reticulum stress.</text>
</comment>
<dbReference type="InterPro" id="IPR019308">
    <property type="entry name" value="TMEM214"/>
</dbReference>
<evidence type="ECO:0000313" key="12">
    <source>
        <dbReference type="Proteomes" id="UP000436088"/>
    </source>
</evidence>
<keyword evidence="7" id="KW-1133">Transmembrane helix</keyword>
<comment type="subcellular location">
    <subcellularLocation>
        <location evidence="1">Endoplasmic reticulum membrane</location>
        <topology evidence="1">Multi-pass membrane protein</topology>
    </subcellularLocation>
</comment>
<organism evidence="11 12">
    <name type="scientific">Hibiscus syriacus</name>
    <name type="common">Rose of Sharon</name>
    <dbReference type="NCBI Taxonomy" id="106335"/>
    <lineage>
        <taxon>Eukaryota</taxon>
        <taxon>Viridiplantae</taxon>
        <taxon>Streptophyta</taxon>
        <taxon>Embryophyta</taxon>
        <taxon>Tracheophyta</taxon>
        <taxon>Spermatophyta</taxon>
        <taxon>Magnoliopsida</taxon>
        <taxon>eudicotyledons</taxon>
        <taxon>Gunneridae</taxon>
        <taxon>Pentapetalae</taxon>
        <taxon>rosids</taxon>
        <taxon>malvids</taxon>
        <taxon>Malvales</taxon>
        <taxon>Malvaceae</taxon>
        <taxon>Malvoideae</taxon>
        <taxon>Hibiscus</taxon>
    </lineage>
</organism>
<keyword evidence="6" id="KW-0256">Endoplasmic reticulum</keyword>
<keyword evidence="5" id="KW-0053">Apoptosis</keyword>
<evidence type="ECO:0000256" key="9">
    <source>
        <dbReference type="ARBA" id="ARBA00023180"/>
    </source>
</evidence>
<dbReference type="EMBL" id="VEPZ02001435">
    <property type="protein sequence ID" value="KAE8673169.1"/>
    <property type="molecule type" value="Genomic_DNA"/>
</dbReference>
<dbReference type="PANTHER" id="PTHR13448">
    <property type="entry name" value="TRANSMEMBRANE PROTEIN 214"/>
    <property type="match status" value="1"/>
</dbReference>
<evidence type="ECO:0000256" key="1">
    <source>
        <dbReference type="ARBA" id="ARBA00004477"/>
    </source>
</evidence>
<evidence type="ECO:0000313" key="11">
    <source>
        <dbReference type="EMBL" id="KAE8673169.1"/>
    </source>
</evidence>
<comment type="similarity">
    <text evidence="2">Belongs to the TMEM214 family.</text>
</comment>
<reference evidence="11" key="1">
    <citation type="submission" date="2019-09" db="EMBL/GenBank/DDBJ databases">
        <title>Draft genome information of white flower Hibiscus syriacus.</title>
        <authorList>
            <person name="Kim Y.-M."/>
        </authorList>
    </citation>
    <scope>NUCLEOTIDE SEQUENCE [LARGE SCALE GENOMIC DNA]</scope>
    <source>
        <strain evidence="11">YM2019G1</strain>
    </source>
</reference>
<evidence type="ECO:0000256" key="2">
    <source>
        <dbReference type="ARBA" id="ARBA00007984"/>
    </source>
</evidence>
<sequence>MVGASCGVFTIAASAFSSDLYPGSKSMKQVGQHILNYAIKAAGEGVPELSKESSDIFIWCLTQNLECYNQWDALYIENLEASVTVLRNLFVEHSTVDPPRET</sequence>
<evidence type="ECO:0000256" key="3">
    <source>
        <dbReference type="ARBA" id="ARBA00011720"/>
    </source>
</evidence>
<dbReference type="GO" id="GO:0005789">
    <property type="term" value="C:endoplasmic reticulum membrane"/>
    <property type="evidence" value="ECO:0007669"/>
    <property type="project" value="UniProtKB-SubCell"/>
</dbReference>
<name>A0A6A2YCR0_HIBSY</name>
<dbReference type="AlphaFoldDB" id="A0A6A2YCR0"/>
<evidence type="ECO:0000256" key="8">
    <source>
        <dbReference type="ARBA" id="ARBA00023136"/>
    </source>
</evidence>
<gene>
    <name evidence="11" type="ORF">F3Y22_tig00111810pilonHSYRG00254</name>
</gene>
<dbReference type="GO" id="GO:0005794">
    <property type="term" value="C:Golgi apparatus"/>
    <property type="evidence" value="ECO:0007669"/>
    <property type="project" value="TreeGrafter"/>
</dbReference>
<protein>
    <submittedName>
        <fullName evidence="11">Uncharacterized protein</fullName>
    </submittedName>
</protein>
<keyword evidence="9" id="KW-0325">Glycoprotein</keyword>
<evidence type="ECO:0000256" key="7">
    <source>
        <dbReference type="ARBA" id="ARBA00022989"/>
    </source>
</evidence>
<evidence type="ECO:0000256" key="6">
    <source>
        <dbReference type="ARBA" id="ARBA00022824"/>
    </source>
</evidence>
<evidence type="ECO:0000256" key="5">
    <source>
        <dbReference type="ARBA" id="ARBA00022703"/>
    </source>
</evidence>
<comment type="subunit">
    <text evidence="3">Constitutively interacts with CASP4; required for the localization of procaspase 4 to the ER.</text>
</comment>
<accession>A0A6A2YCR0</accession>